<dbReference type="KEGG" id="asau:88172337"/>
<dbReference type="GO" id="GO:0045040">
    <property type="term" value="P:protein insertion into mitochondrial outer membrane"/>
    <property type="evidence" value="ECO:0007669"/>
    <property type="project" value="TreeGrafter"/>
</dbReference>
<keyword evidence="2" id="KW-1185">Reference proteome</keyword>
<dbReference type="GeneID" id="88172337"/>
<accession>A0AAX4H611</accession>
<dbReference type="GO" id="GO:0070096">
    <property type="term" value="P:mitochondrial outer membrane translocase complex assembly"/>
    <property type="evidence" value="ECO:0007669"/>
    <property type="project" value="TreeGrafter"/>
</dbReference>
<dbReference type="Pfam" id="PF08219">
    <property type="entry name" value="TOM13"/>
    <property type="match status" value="1"/>
</dbReference>
<gene>
    <name evidence="1" type="ORF">PUMCH_001271</name>
</gene>
<evidence type="ECO:0008006" key="3">
    <source>
        <dbReference type="Google" id="ProtNLM"/>
    </source>
</evidence>
<dbReference type="PANTHER" id="PTHR28241">
    <property type="entry name" value="MITOCHONDRIAL IMPORT PROTEIN 1"/>
    <property type="match status" value="1"/>
</dbReference>
<dbReference type="InterPro" id="IPR013262">
    <property type="entry name" value="OMP_MIM1/TOM13_mt"/>
</dbReference>
<evidence type="ECO:0000313" key="2">
    <source>
        <dbReference type="Proteomes" id="UP001338582"/>
    </source>
</evidence>
<name>A0AAX4H611_9ASCO</name>
<organism evidence="1 2">
    <name type="scientific">Australozyma saopauloensis</name>
    <dbReference type="NCBI Taxonomy" id="291208"/>
    <lineage>
        <taxon>Eukaryota</taxon>
        <taxon>Fungi</taxon>
        <taxon>Dikarya</taxon>
        <taxon>Ascomycota</taxon>
        <taxon>Saccharomycotina</taxon>
        <taxon>Pichiomycetes</taxon>
        <taxon>Metschnikowiaceae</taxon>
        <taxon>Australozyma</taxon>
    </lineage>
</organism>
<dbReference type="EMBL" id="CP138895">
    <property type="protein sequence ID" value="WPK24017.1"/>
    <property type="molecule type" value="Genomic_DNA"/>
</dbReference>
<dbReference type="Proteomes" id="UP001338582">
    <property type="component" value="Chromosome 2"/>
</dbReference>
<dbReference type="AlphaFoldDB" id="A0AAX4H611"/>
<evidence type="ECO:0000313" key="1">
    <source>
        <dbReference type="EMBL" id="WPK24017.1"/>
    </source>
</evidence>
<dbReference type="PANTHER" id="PTHR28241:SF1">
    <property type="entry name" value="MITOCHONDRIAL IMPORT PROTEIN 1"/>
    <property type="match status" value="1"/>
</dbReference>
<proteinExistence type="predicted"/>
<dbReference type="GO" id="GO:0005741">
    <property type="term" value="C:mitochondrial outer membrane"/>
    <property type="evidence" value="ECO:0007669"/>
    <property type="project" value="InterPro"/>
</dbReference>
<dbReference type="RefSeq" id="XP_062876401.1">
    <property type="nucleotide sequence ID" value="XM_063020331.1"/>
</dbReference>
<sequence length="134" mass="15145">MSDTPVGYSDNQSGTTLANLLTNQVSSDQLISSQDMETVHEIIIEGREEDDRMSEYSYESDLLDGQNGAETFSLWNLLRKGAINFVLPFINGIMLGFGEILAHEIGFKYGFIGARVYPQRRLENKQSQERSKFL</sequence>
<protein>
    <recommendedName>
        <fullName evidence="3">TOM13-domain-containing protein</fullName>
    </recommendedName>
</protein>
<reference evidence="1 2" key="1">
    <citation type="submission" date="2023-10" db="EMBL/GenBank/DDBJ databases">
        <title>Draft Genome Sequence of Candida saopaulonensis from a very Premature Infant with Sepsis.</title>
        <authorList>
            <person name="Ning Y."/>
            <person name="Dai R."/>
            <person name="Xiao M."/>
            <person name="Xu Y."/>
            <person name="Yan Q."/>
            <person name="Zhang L."/>
        </authorList>
    </citation>
    <scope>NUCLEOTIDE SEQUENCE [LARGE SCALE GENOMIC DNA]</scope>
    <source>
        <strain evidence="1 2">19XY460</strain>
    </source>
</reference>